<evidence type="ECO:0000313" key="3">
    <source>
        <dbReference type="Proteomes" id="UP000824596"/>
    </source>
</evidence>
<accession>A0A9P8MND3</accession>
<keyword evidence="3" id="KW-1185">Reference proteome</keyword>
<organism evidence="2 3">
    <name type="scientific">Hirsutella rhossiliensis</name>
    <dbReference type="NCBI Taxonomy" id="111463"/>
    <lineage>
        <taxon>Eukaryota</taxon>
        <taxon>Fungi</taxon>
        <taxon>Dikarya</taxon>
        <taxon>Ascomycota</taxon>
        <taxon>Pezizomycotina</taxon>
        <taxon>Sordariomycetes</taxon>
        <taxon>Hypocreomycetidae</taxon>
        <taxon>Hypocreales</taxon>
        <taxon>Ophiocordycipitaceae</taxon>
        <taxon>Hirsutella</taxon>
    </lineage>
</organism>
<evidence type="ECO:0000259" key="1">
    <source>
        <dbReference type="Pfam" id="PF20516"/>
    </source>
</evidence>
<evidence type="ECO:0000313" key="2">
    <source>
        <dbReference type="EMBL" id="KAH0958147.1"/>
    </source>
</evidence>
<dbReference type="Proteomes" id="UP000824596">
    <property type="component" value="Unassembled WGS sequence"/>
</dbReference>
<dbReference type="GeneID" id="68359970"/>
<dbReference type="Pfam" id="PF20516">
    <property type="entry name" value="PDDEXK_12"/>
    <property type="match status" value="1"/>
</dbReference>
<reference evidence="2" key="1">
    <citation type="submission" date="2021-09" db="EMBL/GenBank/DDBJ databases">
        <title>A high-quality genome of the endoparasitic fungus Hirsutella rhossiliensis with a comparison of Hirsutella genomes reveals transposable elements contributing to genome size variation.</title>
        <authorList>
            <person name="Lin R."/>
            <person name="Jiao Y."/>
            <person name="Sun X."/>
            <person name="Ling J."/>
            <person name="Xie B."/>
            <person name="Cheng X."/>
        </authorList>
    </citation>
    <scope>NUCLEOTIDE SEQUENCE</scope>
    <source>
        <strain evidence="2">HR02</strain>
    </source>
</reference>
<name>A0A9P8MND3_9HYPO</name>
<feature type="domain" description="PD-(D/E)XK nuclease-like" evidence="1">
    <location>
        <begin position="1"/>
        <end position="116"/>
    </location>
</feature>
<dbReference type="InterPro" id="IPR046797">
    <property type="entry name" value="PDDEXK_12"/>
</dbReference>
<gene>
    <name evidence="2" type="ORF">HRG_10842</name>
</gene>
<protein>
    <recommendedName>
        <fullName evidence="1">PD-(D/E)XK nuclease-like domain-containing protein</fullName>
    </recommendedName>
</protein>
<sequence length="132" mass="14399">MVDYALVLCPSTDDPLNPLAVRLADFVQCQIASSTLPLASFNQTSYAPLAYAPTAVVIETKVDSGSRAEGRVQLGLWLAAWCRRISSFGQGLSSSFPPPTIPVLLVTSEKWEINFSFDLGDRIDICLLYLKS</sequence>
<proteinExistence type="predicted"/>
<dbReference type="AlphaFoldDB" id="A0A9P8MND3"/>
<dbReference type="RefSeq" id="XP_044715661.1">
    <property type="nucleotide sequence ID" value="XM_044869312.1"/>
</dbReference>
<dbReference type="OrthoDB" id="4161186at2759"/>
<dbReference type="EMBL" id="JAIZPD010000017">
    <property type="protein sequence ID" value="KAH0958147.1"/>
    <property type="molecule type" value="Genomic_DNA"/>
</dbReference>
<comment type="caution">
    <text evidence="2">The sequence shown here is derived from an EMBL/GenBank/DDBJ whole genome shotgun (WGS) entry which is preliminary data.</text>
</comment>